<dbReference type="Gene3D" id="3.30.70.1320">
    <property type="entry name" value="Multidrug efflux transporter AcrB pore domain like"/>
    <property type="match status" value="1"/>
</dbReference>
<dbReference type="Proteomes" id="UP000293874">
    <property type="component" value="Unassembled WGS sequence"/>
</dbReference>
<dbReference type="InterPro" id="IPR027463">
    <property type="entry name" value="AcrB_DN_DC_subdom"/>
</dbReference>
<dbReference type="SUPFAM" id="SSF82693">
    <property type="entry name" value="Multidrug efflux transporter AcrB pore domain, PN1, PN2, PC1 and PC2 subdomains"/>
    <property type="match status" value="3"/>
</dbReference>
<dbReference type="SUPFAM" id="SSF82714">
    <property type="entry name" value="Multidrug efflux transporter AcrB TolC docking domain, DN and DC subdomains"/>
    <property type="match status" value="2"/>
</dbReference>
<accession>A0A4Q7N4Q3</accession>
<dbReference type="Gene3D" id="3.30.70.1430">
    <property type="entry name" value="Multidrug efflux transporter AcrB pore domain"/>
    <property type="match status" value="2"/>
</dbReference>
<protein>
    <submittedName>
        <fullName evidence="2">Multidrug efflux pump</fullName>
    </submittedName>
</protein>
<dbReference type="PRINTS" id="PR00702">
    <property type="entry name" value="ACRIFLAVINRP"/>
</dbReference>
<keyword evidence="3" id="KW-1185">Reference proteome</keyword>
<dbReference type="EMBL" id="SGXA01000001">
    <property type="protein sequence ID" value="RZS76002.1"/>
    <property type="molecule type" value="Genomic_DNA"/>
</dbReference>
<dbReference type="FunFam" id="3.30.70.1430:FF:000001">
    <property type="entry name" value="Efflux pump membrane transporter"/>
    <property type="match status" value="1"/>
</dbReference>
<dbReference type="GO" id="GO:0042910">
    <property type="term" value="F:xenobiotic transmembrane transporter activity"/>
    <property type="evidence" value="ECO:0007669"/>
    <property type="project" value="TreeGrafter"/>
</dbReference>
<reference evidence="2 3" key="1">
    <citation type="submission" date="2019-02" db="EMBL/GenBank/DDBJ databases">
        <title>Genomic Encyclopedia of Type Strains, Phase IV (KMG-IV): sequencing the most valuable type-strain genomes for metagenomic binning, comparative biology and taxonomic classification.</title>
        <authorList>
            <person name="Goeker M."/>
        </authorList>
    </citation>
    <scope>NUCLEOTIDE SEQUENCE [LARGE SCALE GENOMIC DNA]</scope>
    <source>
        <strain evidence="2 3">DSM 18116</strain>
    </source>
</reference>
<feature type="transmembrane region" description="Helical" evidence="1">
    <location>
        <begin position="855"/>
        <end position="874"/>
    </location>
</feature>
<feature type="transmembrane region" description="Helical" evidence="1">
    <location>
        <begin position="338"/>
        <end position="357"/>
    </location>
</feature>
<dbReference type="AlphaFoldDB" id="A0A4Q7N4Q3"/>
<feature type="transmembrane region" description="Helical" evidence="1">
    <location>
        <begin position="984"/>
        <end position="1009"/>
    </location>
</feature>
<dbReference type="Gene3D" id="1.20.1640.10">
    <property type="entry name" value="Multidrug efflux transporter AcrB transmembrane domain"/>
    <property type="match status" value="2"/>
</dbReference>
<sequence length="1042" mass="114294">MNISELSLRRPVLATVLNIMIVLFGIIGFTFLGIRDYPAIDPPNVSVSTSYPGANAEIVESQITEPLEKAINGIAGVKNITSTSSQGTSRINVEFDLSIDLEAAANDVRDKVSQASRSLPDDLPAPPVVSKADASSDAIISMTVQSNTRNQLQVTEYANNVLVERLQTIPGVSAIQIWGEKRYAMRIWFNPARLSAYSLTPTDVQTALARENVELPSGKIAGNATELSIRTFGRLFTEEDFNNVIIKNVGGNDIRLKDVAEAVLGPENEETILKESGVPMIALALVPQPGSNYVSISDEFYKRYDQLKKEVPADISLNIAMDQTRFIKQSISEVEETLIIALILVVLIIYLFFRSWLIAVRPLIDIPVALIGAFFIMYLSGFTINVLSLLGIVLATGLVVDDGIVVTENIFKKMEQGMDKYRAAKEGSKEIYFAVISTSITLAVVFLPIIFLEGFVGRLFREFGIVVAGAVLISALVSLTLTPVLNVKLTRNVHQHGWFYRVTEPLFQGMERGYYNSLKGFMKVRWIAFLIIAGCLAIIFGIGSQLQSELAPLEDRSQFRLSLTAPEGTSFDYMDNYVDQIGQLMIDSVPEKRIVLTITAPGFSGAGSVNSGTVRVTLVDPKDRTRSQDEIVAMVNRNLPKYTAGRAFTVQEQTISVNRRAGQPVQFVIQNNDFEKIKAILPKFLEEAHKSNVLTNVDADLKFNKPELQIDVDRIKASQLGVSIADVSQTLQLALSNLRLGYFYREGKQYQVIGQVARSDRDDPTDLKNIYVRNNRGEIISMDNLVSIREETTPPTLYHFNRYKSATISAGTAPGKTLGDGIKVMEEIAQKLLDDTFATSLSGPSRDFAESSGNILFAFVLAVVLIYLVLAAQFESFIDPFVILITMALAIAGAVLSLWIFNQTLNIFSQIGMIMLIGLVTKNGILIVEFANQKQMAGLPKKQAVTEAAQARLRPILMTNLAMALGALPIALSLGAAATSRIPLGIVIVGGILFALILTLYVIPAMYTYMVGTKKKSAMELAEEAFAENGTEHTPHQDATHA</sequence>
<feature type="transmembrane region" description="Helical" evidence="1">
    <location>
        <begin position="526"/>
        <end position="546"/>
    </location>
</feature>
<organism evidence="2 3">
    <name type="scientific">Pseudobacter ginsenosidimutans</name>
    <dbReference type="NCBI Taxonomy" id="661488"/>
    <lineage>
        <taxon>Bacteria</taxon>
        <taxon>Pseudomonadati</taxon>
        <taxon>Bacteroidota</taxon>
        <taxon>Chitinophagia</taxon>
        <taxon>Chitinophagales</taxon>
        <taxon>Chitinophagaceae</taxon>
        <taxon>Pseudobacter</taxon>
    </lineage>
</organism>
<evidence type="ECO:0000313" key="3">
    <source>
        <dbReference type="Proteomes" id="UP000293874"/>
    </source>
</evidence>
<comment type="caution">
    <text evidence="2">The sequence shown here is derived from an EMBL/GenBank/DDBJ whole genome shotgun (WGS) entry which is preliminary data.</text>
</comment>
<dbReference type="PANTHER" id="PTHR32063:SF28">
    <property type="entry name" value="BLR2861 PROTEIN"/>
    <property type="match status" value="1"/>
</dbReference>
<name>A0A4Q7N4Q3_9BACT</name>
<dbReference type="Gene3D" id="3.30.2090.10">
    <property type="entry name" value="Multidrug efflux transporter AcrB TolC docking domain, DN and DC subdomains"/>
    <property type="match status" value="2"/>
</dbReference>
<dbReference type="GO" id="GO:0005886">
    <property type="term" value="C:plasma membrane"/>
    <property type="evidence" value="ECO:0007669"/>
    <property type="project" value="TreeGrafter"/>
</dbReference>
<keyword evidence="1" id="KW-1133">Transmembrane helix</keyword>
<keyword evidence="1" id="KW-0472">Membrane</keyword>
<keyword evidence="1" id="KW-0812">Transmembrane</keyword>
<proteinExistence type="predicted"/>
<dbReference type="Pfam" id="PF00873">
    <property type="entry name" value="ACR_tran"/>
    <property type="match status" value="1"/>
</dbReference>
<feature type="transmembrane region" description="Helical" evidence="1">
    <location>
        <begin position="364"/>
        <end position="384"/>
    </location>
</feature>
<feature type="transmembrane region" description="Helical" evidence="1">
    <location>
        <begin position="953"/>
        <end position="978"/>
    </location>
</feature>
<dbReference type="OrthoDB" id="9757876at2"/>
<feature type="transmembrane region" description="Helical" evidence="1">
    <location>
        <begin position="907"/>
        <end position="932"/>
    </location>
</feature>
<dbReference type="SUPFAM" id="SSF82866">
    <property type="entry name" value="Multidrug efflux transporter AcrB transmembrane domain"/>
    <property type="match status" value="2"/>
</dbReference>
<dbReference type="InterPro" id="IPR001036">
    <property type="entry name" value="Acrflvin-R"/>
</dbReference>
<feature type="transmembrane region" description="Helical" evidence="1">
    <location>
        <begin position="12"/>
        <end position="34"/>
    </location>
</feature>
<dbReference type="PANTHER" id="PTHR32063">
    <property type="match status" value="1"/>
</dbReference>
<feature type="transmembrane region" description="Helical" evidence="1">
    <location>
        <begin position="431"/>
        <end position="451"/>
    </location>
</feature>
<feature type="transmembrane region" description="Helical" evidence="1">
    <location>
        <begin position="881"/>
        <end position="901"/>
    </location>
</feature>
<evidence type="ECO:0000313" key="2">
    <source>
        <dbReference type="EMBL" id="RZS76002.1"/>
    </source>
</evidence>
<feature type="transmembrane region" description="Helical" evidence="1">
    <location>
        <begin position="390"/>
        <end position="411"/>
    </location>
</feature>
<dbReference type="Gene3D" id="3.30.70.1440">
    <property type="entry name" value="Multidrug efflux transporter AcrB pore domain"/>
    <property type="match status" value="1"/>
</dbReference>
<dbReference type="RefSeq" id="WP_130540325.1">
    <property type="nucleotide sequence ID" value="NZ_CP042431.1"/>
</dbReference>
<evidence type="ECO:0000256" key="1">
    <source>
        <dbReference type="SAM" id="Phobius"/>
    </source>
</evidence>
<feature type="transmembrane region" description="Helical" evidence="1">
    <location>
        <begin position="463"/>
        <end position="485"/>
    </location>
</feature>
<gene>
    <name evidence="2" type="ORF">EV199_1878</name>
</gene>